<gene>
    <name evidence="2" type="ORF">JL001p38</name>
</gene>
<keyword evidence="1" id="KW-0812">Transmembrane</keyword>
<dbReference type="KEGG" id="vg:3342369"/>
<dbReference type="GeneID" id="3342369"/>
<protein>
    <submittedName>
        <fullName evidence="2">Gp38</fullName>
    </submittedName>
</protein>
<sequence>MTFWRAAAIGVVIAAGYMVGQVIVMLGSC</sequence>
<keyword evidence="1" id="KW-0472">Membrane</keyword>
<feature type="transmembrane region" description="Helical" evidence="1">
    <location>
        <begin position="6"/>
        <end position="26"/>
    </location>
</feature>
<organism evidence="2 3">
    <name type="scientific">Alphaproteobacteria phage PhiJL001</name>
    <dbReference type="NCBI Taxonomy" id="2681607"/>
    <lineage>
        <taxon>Viruses</taxon>
        <taxon>Duplodnaviria</taxon>
        <taxon>Heunggongvirae</taxon>
        <taxon>Uroviricota</taxon>
        <taxon>Caudoviricetes</taxon>
        <taxon>Mesyanzhinovviridae</taxon>
        <taxon>Keylargovirus</taxon>
        <taxon>Keylargovirus JL001</taxon>
    </lineage>
</organism>
<proteinExistence type="predicted"/>
<accession>Q5DN67</accession>
<evidence type="ECO:0000256" key="1">
    <source>
        <dbReference type="SAM" id="Phobius"/>
    </source>
</evidence>
<name>Q5DN67_9CAUD</name>
<dbReference type="RefSeq" id="YP_223962.1">
    <property type="nucleotide sequence ID" value="NC_006938.1"/>
</dbReference>
<evidence type="ECO:0000313" key="3">
    <source>
        <dbReference type="Proteomes" id="UP000000993"/>
    </source>
</evidence>
<evidence type="ECO:0000313" key="2">
    <source>
        <dbReference type="EMBL" id="AAT69514.1"/>
    </source>
</evidence>
<keyword evidence="1" id="KW-1133">Transmembrane helix</keyword>
<dbReference type="PROSITE" id="PS51257">
    <property type="entry name" value="PROKAR_LIPOPROTEIN"/>
    <property type="match status" value="1"/>
</dbReference>
<reference evidence="2 3" key="1">
    <citation type="journal article" date="2005" name="Appl. Environ. Microbiol.">
        <title>Genomic analysis of bacteriophage PhiJL001: insights into its interaction with a sponge-associated alpha-proteobacterium.</title>
        <authorList>
            <person name="Lohr J.E."/>
            <person name="Chen F."/>
            <person name="Hill R.T."/>
        </authorList>
    </citation>
    <scope>NUCLEOTIDE SEQUENCE</scope>
</reference>
<keyword evidence="3" id="KW-1185">Reference proteome</keyword>
<dbReference type="Proteomes" id="UP000000993">
    <property type="component" value="Segment"/>
</dbReference>
<dbReference type="EMBL" id="AY576273">
    <property type="protein sequence ID" value="AAT69514.1"/>
    <property type="molecule type" value="Genomic_DNA"/>
</dbReference>